<name>A0A8J4M158_9BACL</name>
<accession>A0A8J4M158</accession>
<proteinExistence type="predicted"/>
<sequence>MMVWTGLLCMIGTITEVPHDMQVCLAVMHDFARSEHSKISIA</sequence>
<evidence type="ECO:0000313" key="1">
    <source>
        <dbReference type="EMBL" id="GIQ68179.1"/>
    </source>
</evidence>
<organism evidence="1 2">
    <name type="scientific">Xylanibacillus composti</name>
    <dbReference type="NCBI Taxonomy" id="1572762"/>
    <lineage>
        <taxon>Bacteria</taxon>
        <taxon>Bacillati</taxon>
        <taxon>Bacillota</taxon>
        <taxon>Bacilli</taxon>
        <taxon>Bacillales</taxon>
        <taxon>Paenibacillaceae</taxon>
        <taxon>Xylanibacillus</taxon>
    </lineage>
</organism>
<dbReference type="EMBL" id="BOVK01000013">
    <property type="protein sequence ID" value="GIQ68179.1"/>
    <property type="molecule type" value="Genomic_DNA"/>
</dbReference>
<keyword evidence="2" id="KW-1185">Reference proteome</keyword>
<evidence type="ECO:0000313" key="2">
    <source>
        <dbReference type="Proteomes" id="UP000677918"/>
    </source>
</evidence>
<comment type="caution">
    <text evidence="1">The sequence shown here is derived from an EMBL/GenBank/DDBJ whole genome shotgun (WGS) entry which is preliminary data.</text>
</comment>
<gene>
    <name evidence="1" type="ORF">XYCOK13_10030</name>
</gene>
<dbReference type="Proteomes" id="UP000677918">
    <property type="component" value="Unassembled WGS sequence"/>
</dbReference>
<reference evidence="1" key="1">
    <citation type="submission" date="2021-04" db="EMBL/GenBank/DDBJ databases">
        <title>Draft genome sequence of Xylanibacillus composti strain K13.</title>
        <authorList>
            <person name="Uke A."/>
            <person name="Chhe C."/>
            <person name="Baramee S."/>
            <person name="Kosugi A."/>
        </authorList>
    </citation>
    <scope>NUCLEOTIDE SEQUENCE</scope>
    <source>
        <strain evidence="1">K13</strain>
    </source>
</reference>
<protein>
    <submittedName>
        <fullName evidence="1">Uncharacterized protein</fullName>
    </submittedName>
</protein>
<dbReference type="AlphaFoldDB" id="A0A8J4M158"/>